<dbReference type="STRING" id="1278819.BHE19_21125"/>
<gene>
    <name evidence="2" type="ORF">B0A71_10795</name>
    <name evidence="1" type="ORF">BHE19_21125</name>
</gene>
<dbReference type="AlphaFoldDB" id="A0A1S1JBP0"/>
<dbReference type="EMBL" id="MIKE01000003">
    <property type="protein sequence ID" value="OHT47220.1"/>
    <property type="molecule type" value="Genomic_DNA"/>
</dbReference>
<dbReference type="Proteomes" id="UP000198319">
    <property type="component" value="Unassembled WGS sequence"/>
</dbReference>
<organism evidence="1 3">
    <name type="scientific">Flavobacterium tructae</name>
    <dbReference type="NCBI Taxonomy" id="1114873"/>
    <lineage>
        <taxon>Bacteria</taxon>
        <taxon>Pseudomonadati</taxon>
        <taxon>Bacteroidota</taxon>
        <taxon>Flavobacteriia</taxon>
        <taxon>Flavobacteriales</taxon>
        <taxon>Flavobacteriaceae</taxon>
        <taxon>Flavobacterium</taxon>
    </lineage>
</organism>
<dbReference type="RefSeq" id="WP_070905639.1">
    <property type="nucleotide sequence ID" value="NZ_MIKE01000003.1"/>
</dbReference>
<evidence type="ECO:0000313" key="4">
    <source>
        <dbReference type="Proteomes" id="UP000198319"/>
    </source>
</evidence>
<proteinExistence type="predicted"/>
<comment type="caution">
    <text evidence="1">The sequence shown here is derived from an EMBL/GenBank/DDBJ whole genome shotgun (WGS) entry which is preliminary data.</text>
</comment>
<dbReference type="EMBL" id="MUHG01000017">
    <property type="protein sequence ID" value="OXB19910.1"/>
    <property type="molecule type" value="Genomic_DNA"/>
</dbReference>
<name>A0A1S1JBP0_9FLAO</name>
<accession>A0A1S1JBP0</accession>
<reference evidence="1" key="2">
    <citation type="submission" date="2016-09" db="EMBL/GenBank/DDBJ databases">
        <authorList>
            <person name="Capua I."/>
            <person name="De Benedictis P."/>
            <person name="Joannis T."/>
            <person name="Lombin L.H."/>
            <person name="Cattoli G."/>
        </authorList>
    </citation>
    <scope>NUCLEOTIDE SEQUENCE [LARGE SCALE GENOMIC DNA]</scope>
    <source>
        <strain evidence="1">MSU</strain>
    </source>
</reference>
<dbReference type="OrthoDB" id="1346973at2"/>
<evidence type="ECO:0000313" key="1">
    <source>
        <dbReference type="EMBL" id="OHT47220.1"/>
    </source>
</evidence>
<evidence type="ECO:0000313" key="2">
    <source>
        <dbReference type="EMBL" id="OXB19910.1"/>
    </source>
</evidence>
<keyword evidence="4" id="KW-1185">Reference proteome</keyword>
<sequence>MIEKVLKNVVYLFYPRNICAFTEKDIYFISEEYKRLVQTINDFNSEEGKVFRKRIVAEFEHDYTLNKLNDHTLFDLGDRCMTFNVSVIEDGELYTISLFISIIVPYYVIKVQKNIIDLYFSKSEVTNLQEKNTERRTINELVMDIETVIEDKFLYKKFPKEILNSVVEDISFQDTEFGCFTMFIAFFNNVIIKENEK</sequence>
<dbReference type="Proteomes" id="UP000180252">
    <property type="component" value="Unassembled WGS sequence"/>
</dbReference>
<protein>
    <submittedName>
        <fullName evidence="1">Uncharacterized protein</fullName>
    </submittedName>
</protein>
<reference evidence="2 4" key="3">
    <citation type="submission" date="2016-11" db="EMBL/GenBank/DDBJ databases">
        <title>Whole genomes of Flavobacteriaceae.</title>
        <authorList>
            <person name="Stine C."/>
            <person name="Li C."/>
            <person name="Tadesse D."/>
        </authorList>
    </citation>
    <scope>NUCLEOTIDE SEQUENCE [LARGE SCALE GENOMIC DNA]</scope>
    <source>
        <strain evidence="2 4">ATCC BAA-2541</strain>
    </source>
</reference>
<evidence type="ECO:0000313" key="3">
    <source>
        <dbReference type="Proteomes" id="UP000180252"/>
    </source>
</evidence>
<reference evidence="3" key="1">
    <citation type="submission" date="2016-09" db="EMBL/GenBank/DDBJ databases">
        <authorList>
            <person name="Chen S."/>
            <person name="Walker E."/>
        </authorList>
    </citation>
    <scope>NUCLEOTIDE SEQUENCE [LARGE SCALE GENOMIC DNA]</scope>
    <source>
        <strain evidence="3">MSU</strain>
    </source>
</reference>